<reference evidence="4" key="1">
    <citation type="journal article" date="2004" name="FEMS Microbiol. Lett.">
        <title>Annotation of the pRhico plasmid of Azospirillum brasilense reveals its role in determining the outer surface composition.</title>
        <authorList>
            <person name="Vanbleu E."/>
            <person name="Marchal K."/>
            <person name="Lambrecht M."/>
            <person name="Mathys J."/>
            <person name="Vanderleyden J."/>
        </authorList>
    </citation>
    <scope>NUCLEOTIDE SEQUENCE</scope>
    <source>
        <plasmid evidence="4">90 MDa</plasmid>
    </source>
</reference>
<comment type="similarity">
    <text evidence="2">Belongs to the NAD(P)-dependent epimerase/dehydratase family.</text>
</comment>
<dbReference type="Pfam" id="PF01370">
    <property type="entry name" value="Epimerase"/>
    <property type="match status" value="1"/>
</dbReference>
<name>Q6QW26_AZOBR</name>
<gene>
    <name evidence="4" type="ORF">pRhico99</name>
</gene>
<feature type="domain" description="NAD-dependent epimerase/dehydratase" evidence="3">
    <location>
        <begin position="17"/>
        <end position="291"/>
    </location>
</feature>
<dbReference type="SUPFAM" id="SSF51735">
    <property type="entry name" value="NAD(P)-binding Rossmann-fold domains"/>
    <property type="match status" value="1"/>
</dbReference>
<organism evidence="4">
    <name type="scientific">Azospirillum brasilense</name>
    <dbReference type="NCBI Taxonomy" id="192"/>
    <lineage>
        <taxon>Bacteria</taxon>
        <taxon>Pseudomonadati</taxon>
        <taxon>Pseudomonadota</taxon>
        <taxon>Alphaproteobacteria</taxon>
        <taxon>Rhodospirillales</taxon>
        <taxon>Azospirillaceae</taxon>
        <taxon>Azospirillum</taxon>
    </lineage>
</organism>
<dbReference type="CDD" id="cd05258">
    <property type="entry name" value="CDP_TE_SDR_e"/>
    <property type="match status" value="1"/>
</dbReference>
<proteinExistence type="inferred from homology"/>
<evidence type="ECO:0000256" key="1">
    <source>
        <dbReference type="ARBA" id="ARBA00005125"/>
    </source>
</evidence>
<dbReference type="Gene3D" id="3.40.50.720">
    <property type="entry name" value="NAD(P)-binding Rossmann-like Domain"/>
    <property type="match status" value="1"/>
</dbReference>
<keyword evidence="4" id="KW-0614">Plasmid</keyword>
<evidence type="ECO:0000256" key="2">
    <source>
        <dbReference type="ARBA" id="ARBA00007637"/>
    </source>
</evidence>
<evidence type="ECO:0000259" key="3">
    <source>
        <dbReference type="Pfam" id="PF01370"/>
    </source>
</evidence>
<dbReference type="AlphaFoldDB" id="Q6QW26"/>
<geneLocation type="plasmid" evidence="4">
    <name>90 MDa</name>
</geneLocation>
<protein>
    <submittedName>
        <fullName evidence="4">Putative CDP tyvulose epimerase</fullName>
    </submittedName>
</protein>
<sequence length="369" mass="41194">MVTPPHSSEETSLMSVVIVTGSAGLIGAEAVGFFAEKGFDVVGVDNDMRRYFFGDEASTAWSRERLEKRHPSYTHVTADIRDQDAIDALFARYGASIALVIHTAAQPSHDWAAREPFTDFSVNANGTLNILEAARRHCPDAPFIFTSTNKVYGDTPNALPLVELETRWELDPSHPWAAHGIPEAMSIDQTKHSLFGASKVAADVMVQEYGRYFGMKTACFRGGCLTGPGHSGAQLHGFLAYLMKCAVTGTPYRVFGYKGKQVRDNIHSFDLVNAFWHVFQKPRSAEVYNIGGGRHSNCSMAEAITKAEQLTGRPMAWSYDETNRIGDHIWWISDIRRFQEHYPDWSLTRDIDGILAEIHAEMTDRFARQ</sequence>
<dbReference type="InterPro" id="IPR036291">
    <property type="entry name" value="NAD(P)-bd_dom_sf"/>
</dbReference>
<dbReference type="EMBL" id="AY523976">
    <property type="protein sequence ID" value="AAS83039.1"/>
    <property type="molecule type" value="Genomic_DNA"/>
</dbReference>
<evidence type="ECO:0000313" key="4">
    <source>
        <dbReference type="EMBL" id="AAS83039.1"/>
    </source>
</evidence>
<comment type="pathway">
    <text evidence="1">Bacterial outer membrane biogenesis; LPS O-antigen biosynthesis.</text>
</comment>
<dbReference type="PANTHER" id="PTHR43000">
    <property type="entry name" value="DTDP-D-GLUCOSE 4,6-DEHYDRATASE-RELATED"/>
    <property type="match status" value="1"/>
</dbReference>
<dbReference type="InterPro" id="IPR001509">
    <property type="entry name" value="Epimerase_deHydtase"/>
</dbReference>
<accession>Q6QW26</accession>